<comment type="caution">
    <text evidence="1">The sequence shown here is derived from an EMBL/GenBank/DDBJ whole genome shotgun (WGS) entry which is preliminary data.</text>
</comment>
<keyword evidence="2" id="KW-1185">Reference proteome</keyword>
<dbReference type="RefSeq" id="WP_173079827.1">
    <property type="nucleotide sequence ID" value="NZ_BAABJB010000049.1"/>
</dbReference>
<evidence type="ECO:0000313" key="2">
    <source>
        <dbReference type="Proteomes" id="UP000482960"/>
    </source>
</evidence>
<dbReference type="Gene3D" id="3.40.50.300">
    <property type="entry name" value="P-loop containing nucleotide triphosphate hydrolases"/>
    <property type="match status" value="1"/>
</dbReference>
<reference evidence="1 2" key="2">
    <citation type="submission" date="2020-03" db="EMBL/GenBank/DDBJ databases">
        <authorList>
            <person name="Ichikawa N."/>
            <person name="Kimura A."/>
            <person name="Kitahashi Y."/>
            <person name="Uohara A."/>
        </authorList>
    </citation>
    <scope>NUCLEOTIDE SEQUENCE [LARGE SCALE GENOMIC DNA]</scope>
    <source>
        <strain evidence="1 2">NBRC 108638</strain>
    </source>
</reference>
<dbReference type="SUPFAM" id="SSF52540">
    <property type="entry name" value="P-loop containing nucleoside triphosphate hydrolases"/>
    <property type="match status" value="1"/>
</dbReference>
<organism evidence="1 2">
    <name type="scientific">Phytohabitans rumicis</name>
    <dbReference type="NCBI Taxonomy" id="1076125"/>
    <lineage>
        <taxon>Bacteria</taxon>
        <taxon>Bacillati</taxon>
        <taxon>Actinomycetota</taxon>
        <taxon>Actinomycetes</taxon>
        <taxon>Micromonosporales</taxon>
        <taxon>Micromonosporaceae</taxon>
    </lineage>
</organism>
<evidence type="ECO:0008006" key="3">
    <source>
        <dbReference type="Google" id="ProtNLM"/>
    </source>
</evidence>
<reference evidence="1 2" key="1">
    <citation type="submission" date="2020-03" db="EMBL/GenBank/DDBJ databases">
        <title>Whole genome shotgun sequence of Phytohabitans rumicis NBRC 108638.</title>
        <authorList>
            <person name="Komaki H."/>
            <person name="Tamura T."/>
        </authorList>
    </citation>
    <scope>NUCLEOTIDE SEQUENCE [LARGE SCALE GENOMIC DNA]</scope>
    <source>
        <strain evidence="1 2">NBRC 108638</strain>
    </source>
</reference>
<dbReference type="EMBL" id="BLPG01000001">
    <property type="protein sequence ID" value="GFJ93125.1"/>
    <property type="molecule type" value="Genomic_DNA"/>
</dbReference>
<protein>
    <recommendedName>
        <fullName evidence="3">Kinase</fullName>
    </recommendedName>
</protein>
<accession>A0A6V8LKG5</accession>
<dbReference type="InterPro" id="IPR027417">
    <property type="entry name" value="P-loop_NTPase"/>
</dbReference>
<evidence type="ECO:0000313" key="1">
    <source>
        <dbReference type="EMBL" id="GFJ93125.1"/>
    </source>
</evidence>
<dbReference type="Proteomes" id="UP000482960">
    <property type="component" value="Unassembled WGS sequence"/>
</dbReference>
<gene>
    <name evidence="1" type="ORF">Prum_067670</name>
</gene>
<dbReference type="AlphaFoldDB" id="A0A6V8LKG5"/>
<sequence length="149" mass="17270">MGKLEQDFLRRIVLRERDKPGGVAPGLIGHTVRFILDQGYHVVLEGILYSRKYGDMIRSLGRSHRGQTTYYYLDVSLEETLRRHQMRPQATEFTMDDMRGWYAPHDVLNVDGEHIIDESSSMERTIEYIAAAAGVPLNRREDDFQPTTR</sequence>
<proteinExistence type="predicted"/>
<name>A0A6V8LKG5_9ACTN</name>